<protein>
    <recommendedName>
        <fullName evidence="3">F-box domain-containing protein</fullName>
    </recommendedName>
</protein>
<accession>A0ABD3G968</accession>
<dbReference type="Proteomes" id="UP001633002">
    <property type="component" value="Unassembled WGS sequence"/>
</dbReference>
<dbReference type="PANTHER" id="PTHR31672">
    <property type="entry name" value="BNACNNG10540D PROTEIN"/>
    <property type="match status" value="1"/>
</dbReference>
<comment type="caution">
    <text evidence="1">The sequence shown here is derived from an EMBL/GenBank/DDBJ whole genome shotgun (WGS) entry which is preliminary data.</text>
</comment>
<dbReference type="InterPro" id="IPR050796">
    <property type="entry name" value="SCF_F-box_component"/>
</dbReference>
<dbReference type="InterPro" id="IPR011043">
    <property type="entry name" value="Gal_Oxase/kelch_b-propeller"/>
</dbReference>
<dbReference type="SUPFAM" id="SSF50965">
    <property type="entry name" value="Galactose oxidase, central domain"/>
    <property type="match status" value="1"/>
</dbReference>
<keyword evidence="2" id="KW-1185">Reference proteome</keyword>
<sequence length="423" mass="47982">MRFPLFISELPACMRPEHRLFPSYIRRQVTVPMDEEVWRNLPVPLIESLFNRLPLCERVPLRPVCRSWCRADGTDGKFGGDADLQALPVMVGDSSLSIYNVRRNVWKQKSMHDVYLHDVVSAFESSGGLIVAITMHSTNLLVVHNPISNKCRYILPPESFMVLVQPQTMSSLSIESPRGRYLHDMVLNYDGLTGLYRGVLGLICDEVQCKYNIILASTDSKSDRVTHVYDSVTGTWSEAGHVPTRVSFWYGGDNRIVCNGSLYCLAMGRFGQEGEGECILAKYVLSSGEWIFYPVPDVWDGVTYPFIVEHKKKVVFVTQSPGSETLHFYDLNEDESFSDHSWNLVAQMPKSLWSDFKAKADPTFTRCAGQKDLIYFTGRKRKGSGVVALVIDPIRGLFKWLPHLADDHLVFQLRVYKPSLMPV</sequence>
<dbReference type="EMBL" id="JBJQOH010000008">
    <property type="protein sequence ID" value="KAL3675692.1"/>
    <property type="molecule type" value="Genomic_DNA"/>
</dbReference>
<dbReference type="AlphaFoldDB" id="A0ABD3G968"/>
<dbReference type="PANTHER" id="PTHR31672:SF2">
    <property type="entry name" value="F-BOX DOMAIN-CONTAINING PROTEIN"/>
    <property type="match status" value="1"/>
</dbReference>
<evidence type="ECO:0000313" key="2">
    <source>
        <dbReference type="Proteomes" id="UP001633002"/>
    </source>
</evidence>
<dbReference type="InterPro" id="IPR015915">
    <property type="entry name" value="Kelch-typ_b-propeller"/>
</dbReference>
<gene>
    <name evidence="1" type="ORF">R1sor_025640</name>
</gene>
<dbReference type="Gene3D" id="2.120.10.80">
    <property type="entry name" value="Kelch-type beta propeller"/>
    <property type="match status" value="1"/>
</dbReference>
<proteinExistence type="predicted"/>
<organism evidence="1 2">
    <name type="scientific">Riccia sorocarpa</name>
    <dbReference type="NCBI Taxonomy" id="122646"/>
    <lineage>
        <taxon>Eukaryota</taxon>
        <taxon>Viridiplantae</taxon>
        <taxon>Streptophyta</taxon>
        <taxon>Embryophyta</taxon>
        <taxon>Marchantiophyta</taxon>
        <taxon>Marchantiopsida</taxon>
        <taxon>Marchantiidae</taxon>
        <taxon>Marchantiales</taxon>
        <taxon>Ricciaceae</taxon>
        <taxon>Riccia</taxon>
    </lineage>
</organism>
<name>A0ABD3G968_9MARC</name>
<reference evidence="1 2" key="1">
    <citation type="submission" date="2024-09" db="EMBL/GenBank/DDBJ databases">
        <title>Chromosome-scale assembly of Riccia sorocarpa.</title>
        <authorList>
            <person name="Paukszto L."/>
        </authorList>
    </citation>
    <scope>NUCLEOTIDE SEQUENCE [LARGE SCALE GENOMIC DNA]</scope>
    <source>
        <strain evidence="1">LP-2024</strain>
        <tissue evidence="1">Aerial parts of the thallus</tissue>
    </source>
</reference>
<evidence type="ECO:0008006" key="3">
    <source>
        <dbReference type="Google" id="ProtNLM"/>
    </source>
</evidence>
<evidence type="ECO:0000313" key="1">
    <source>
        <dbReference type="EMBL" id="KAL3675692.1"/>
    </source>
</evidence>